<evidence type="ECO:0000313" key="10">
    <source>
        <dbReference type="EMBL" id="KAK0740024.1"/>
    </source>
</evidence>
<dbReference type="PANTHER" id="PTHR47797">
    <property type="entry name" value="DEHYDROGENASE, PUTATIVE (AFU_ORTHOLOGUE AFUA_8G05805)-RELATED"/>
    <property type="match status" value="1"/>
</dbReference>
<comment type="subcellular location">
    <subcellularLocation>
        <location evidence="1">Membrane</location>
    </subcellularLocation>
</comment>
<evidence type="ECO:0000256" key="8">
    <source>
        <dbReference type="SAM" id="Phobius"/>
    </source>
</evidence>
<protein>
    <recommendedName>
        <fullName evidence="9">Cytochrome b561 domain-containing protein</fullName>
    </recommendedName>
</protein>
<evidence type="ECO:0000256" key="7">
    <source>
        <dbReference type="SAM" id="MobiDB-lite"/>
    </source>
</evidence>
<keyword evidence="11" id="KW-1185">Reference proteome</keyword>
<gene>
    <name evidence="10" type="ORF">B0T18DRAFT_417068</name>
</gene>
<evidence type="ECO:0000259" key="9">
    <source>
        <dbReference type="SMART" id="SM00665"/>
    </source>
</evidence>
<name>A0AA40BTC1_9PEZI</name>
<feature type="transmembrane region" description="Helical" evidence="8">
    <location>
        <begin position="390"/>
        <end position="410"/>
    </location>
</feature>
<dbReference type="SUPFAM" id="SSF49344">
    <property type="entry name" value="CBD9-like"/>
    <property type="match status" value="1"/>
</dbReference>
<feature type="transmembrane region" description="Helical" evidence="8">
    <location>
        <begin position="356"/>
        <end position="378"/>
    </location>
</feature>
<feature type="compositionally biased region" description="Basic and acidic residues" evidence="7">
    <location>
        <begin position="552"/>
        <end position="569"/>
    </location>
</feature>
<feature type="transmembrane region" description="Helical" evidence="8">
    <location>
        <begin position="422"/>
        <end position="439"/>
    </location>
</feature>
<proteinExistence type="predicted"/>
<evidence type="ECO:0000256" key="5">
    <source>
        <dbReference type="ARBA" id="ARBA00022989"/>
    </source>
</evidence>
<dbReference type="EMBL" id="JAUKUD010000006">
    <property type="protein sequence ID" value="KAK0740024.1"/>
    <property type="molecule type" value="Genomic_DNA"/>
</dbReference>
<evidence type="ECO:0000256" key="3">
    <source>
        <dbReference type="ARBA" id="ARBA00022692"/>
    </source>
</evidence>
<dbReference type="InterPro" id="IPR006593">
    <property type="entry name" value="Cyt_b561/ferric_Rdtase_TM"/>
</dbReference>
<feature type="transmembrane region" description="Helical" evidence="8">
    <location>
        <begin position="460"/>
        <end position="479"/>
    </location>
</feature>
<evidence type="ECO:0000256" key="1">
    <source>
        <dbReference type="ARBA" id="ARBA00004370"/>
    </source>
</evidence>
<sequence length="569" mass="60823">MPPCATKSDDNCHFLSSGVCWEGGEVWEPHFFFFLNAPTLSSPRSHPGIDGNPHFSFFQPRSPLIETTRSSRTRRSLSRIVTTSAMASLLRAVLLSVPLLARLATAEPVQYCQPGYSEGQADFCVALATYHNATADAWDVYLSMTVTRSSNLGWTAIGTGPAMAGSLMFIVYGDPTLAAGPDPVLSIRTVAGHHQPYTLNSTTTPQVLPPGASLSVLHAKWHPIHLPRHGDDPNYPLKPTTQATHVASVAVACHGCGHPELLPPSSTSHPFIWAWNDRQDFAGDFSPDAHLAMHRHRSGGGGFGAFYVDMARSHAVGTPSKPSIQQGVTHLGTSDAPMGGMAGFFSSLRDRPLPKLHGLLMGWAFLVLFPLGVVLMRMPGSGARQFARHWKVQVAGSGMAVLGAVVAAVMTGGGVPRTGHQWVGVGVVGALVVQGVLGWRHHVGFVRGAGRTRWVSEGHVWLGRGMLLAGWVNVVMGMVLSGQGWLVMGVVGALVVVEAAGVGLWVWNARRGEKRLAGLVEGHALMERNGVGEDYFVLEMSDDEFGSDVEGDERSEAKGKRKGDDAAAR</sequence>
<evidence type="ECO:0000256" key="6">
    <source>
        <dbReference type="ARBA" id="ARBA00023136"/>
    </source>
</evidence>
<organism evidence="10 11">
    <name type="scientific">Schizothecium vesticola</name>
    <dbReference type="NCBI Taxonomy" id="314040"/>
    <lineage>
        <taxon>Eukaryota</taxon>
        <taxon>Fungi</taxon>
        <taxon>Dikarya</taxon>
        <taxon>Ascomycota</taxon>
        <taxon>Pezizomycotina</taxon>
        <taxon>Sordariomycetes</taxon>
        <taxon>Sordariomycetidae</taxon>
        <taxon>Sordariales</taxon>
        <taxon>Schizotheciaceae</taxon>
        <taxon>Schizothecium</taxon>
    </lineage>
</organism>
<keyword evidence="4" id="KW-0249">Electron transport</keyword>
<dbReference type="PANTHER" id="PTHR47797:SF3">
    <property type="entry name" value="CYTOCHROME B561 DOMAIN-CONTAINING PROTEIN"/>
    <property type="match status" value="1"/>
</dbReference>
<evidence type="ECO:0000256" key="4">
    <source>
        <dbReference type="ARBA" id="ARBA00022982"/>
    </source>
</evidence>
<comment type="caution">
    <text evidence="10">The sequence shown here is derived from an EMBL/GenBank/DDBJ whole genome shotgun (WGS) entry which is preliminary data.</text>
</comment>
<dbReference type="SMART" id="SM00665">
    <property type="entry name" value="B561"/>
    <property type="match status" value="1"/>
</dbReference>
<dbReference type="Proteomes" id="UP001172155">
    <property type="component" value="Unassembled WGS sequence"/>
</dbReference>
<keyword evidence="2" id="KW-0813">Transport</keyword>
<keyword evidence="6 8" id="KW-0472">Membrane</keyword>
<dbReference type="CDD" id="cd08760">
    <property type="entry name" value="Cyt_b561_FRRS1_like"/>
    <property type="match status" value="1"/>
</dbReference>
<evidence type="ECO:0000256" key="2">
    <source>
        <dbReference type="ARBA" id="ARBA00022448"/>
    </source>
</evidence>
<dbReference type="Gene3D" id="2.60.40.1210">
    <property type="entry name" value="Cellobiose dehydrogenase, cytochrome domain"/>
    <property type="match status" value="1"/>
</dbReference>
<feature type="domain" description="Cytochrome b561" evidence="9">
    <location>
        <begin position="356"/>
        <end position="478"/>
    </location>
</feature>
<dbReference type="Gene3D" id="1.20.120.1770">
    <property type="match status" value="1"/>
</dbReference>
<keyword evidence="3 8" id="KW-0812">Transmembrane</keyword>
<keyword evidence="5 8" id="KW-1133">Transmembrane helix</keyword>
<accession>A0AA40BTC1</accession>
<dbReference type="CDD" id="cd09630">
    <property type="entry name" value="CDH_like_cytochrome"/>
    <property type="match status" value="1"/>
</dbReference>
<reference evidence="10" key="1">
    <citation type="submission" date="2023-06" db="EMBL/GenBank/DDBJ databases">
        <title>Genome-scale phylogeny and comparative genomics of the fungal order Sordariales.</title>
        <authorList>
            <consortium name="Lawrence Berkeley National Laboratory"/>
            <person name="Hensen N."/>
            <person name="Bonometti L."/>
            <person name="Westerberg I."/>
            <person name="Brannstrom I.O."/>
            <person name="Guillou S."/>
            <person name="Cros-Aarteil S."/>
            <person name="Calhoun S."/>
            <person name="Haridas S."/>
            <person name="Kuo A."/>
            <person name="Mondo S."/>
            <person name="Pangilinan J."/>
            <person name="Riley R."/>
            <person name="LaButti K."/>
            <person name="Andreopoulos B."/>
            <person name="Lipzen A."/>
            <person name="Chen C."/>
            <person name="Yanf M."/>
            <person name="Daum C."/>
            <person name="Ng V."/>
            <person name="Clum A."/>
            <person name="Steindorff A."/>
            <person name="Ohm R."/>
            <person name="Martin F."/>
            <person name="Silar P."/>
            <person name="Natvig D."/>
            <person name="Lalanne C."/>
            <person name="Gautier V."/>
            <person name="Ament-velasquez S.L."/>
            <person name="Kruys A."/>
            <person name="Hutchinson M.I."/>
            <person name="Powell A.J."/>
            <person name="Barry K."/>
            <person name="Miller A.N."/>
            <person name="Grigoriev I.V."/>
            <person name="Debuchy R."/>
            <person name="Gladieux P."/>
            <person name="Thoren M.H."/>
            <person name="Johannesson H."/>
        </authorList>
    </citation>
    <scope>NUCLEOTIDE SEQUENCE</scope>
    <source>
        <strain evidence="10">SMH3187-1</strain>
    </source>
</reference>
<feature type="transmembrane region" description="Helical" evidence="8">
    <location>
        <begin position="485"/>
        <end position="507"/>
    </location>
</feature>
<dbReference type="GO" id="GO:0016020">
    <property type="term" value="C:membrane"/>
    <property type="evidence" value="ECO:0007669"/>
    <property type="project" value="UniProtKB-SubCell"/>
</dbReference>
<dbReference type="InterPro" id="IPR015920">
    <property type="entry name" value="Cellobiose_DH-like_cyt"/>
</dbReference>
<dbReference type="AlphaFoldDB" id="A0AA40BTC1"/>
<evidence type="ECO:0000313" key="11">
    <source>
        <dbReference type="Proteomes" id="UP001172155"/>
    </source>
</evidence>
<feature type="region of interest" description="Disordered" evidence="7">
    <location>
        <begin position="545"/>
        <end position="569"/>
    </location>
</feature>